<feature type="domain" description="Protein kinase" evidence="6">
    <location>
        <begin position="24"/>
        <end position="284"/>
    </location>
</feature>
<evidence type="ECO:0000259" key="6">
    <source>
        <dbReference type="PROSITE" id="PS50011"/>
    </source>
</evidence>
<feature type="binding site" evidence="4">
    <location>
        <position position="54"/>
    </location>
    <ligand>
        <name>ATP</name>
        <dbReference type="ChEBI" id="CHEBI:30616"/>
    </ligand>
</feature>
<dbReference type="PANTHER" id="PTHR23257">
    <property type="entry name" value="SERINE-THREONINE PROTEIN KINASE"/>
    <property type="match status" value="1"/>
</dbReference>
<keyword evidence="2 4" id="KW-0547">Nucleotide-binding</keyword>
<dbReference type="Proteomes" id="UP000179807">
    <property type="component" value="Unassembled WGS sequence"/>
</dbReference>
<dbReference type="CDD" id="cd13999">
    <property type="entry name" value="STKc_MAP3K-like"/>
    <property type="match status" value="1"/>
</dbReference>
<dbReference type="InterPro" id="IPR000719">
    <property type="entry name" value="Prot_kinase_dom"/>
</dbReference>
<dbReference type="PRINTS" id="PR00109">
    <property type="entry name" value="TYRKINASE"/>
</dbReference>
<evidence type="ECO:0000256" key="1">
    <source>
        <dbReference type="ARBA" id="ARBA00022527"/>
    </source>
</evidence>
<dbReference type="Gene3D" id="1.10.510.10">
    <property type="entry name" value="Transferase(Phosphotransferase) domain 1"/>
    <property type="match status" value="1"/>
</dbReference>
<feature type="compositionally biased region" description="Basic and acidic residues" evidence="5">
    <location>
        <begin position="337"/>
        <end position="377"/>
    </location>
</feature>
<evidence type="ECO:0000256" key="2">
    <source>
        <dbReference type="ARBA" id="ARBA00022741"/>
    </source>
</evidence>
<dbReference type="RefSeq" id="XP_068365150.1">
    <property type="nucleotide sequence ID" value="XM_068500098.1"/>
</dbReference>
<dbReference type="InterPro" id="IPR050167">
    <property type="entry name" value="Ser_Thr_protein_kinase"/>
</dbReference>
<dbReference type="SUPFAM" id="SSF48371">
    <property type="entry name" value="ARM repeat"/>
    <property type="match status" value="1"/>
</dbReference>
<feature type="compositionally biased region" description="Polar residues" evidence="5">
    <location>
        <begin position="390"/>
        <end position="399"/>
    </location>
</feature>
<dbReference type="PROSITE" id="PS00108">
    <property type="entry name" value="PROTEIN_KINASE_ST"/>
    <property type="match status" value="1"/>
</dbReference>
<sequence length="873" mass="99332">MKHTKDLNTISEELREFLVSIDDFEFGQKIGEGGFGEVFICVHRPTGKTCAVKKLFAKEPRPRDIMDFTREVEVLAKCDNMFLLPFYGFTQTVPLIIATEYIPNGSLFNALRHRKGSPELTGTHKTIIALGIAHGMAALHAKGIIHRDLKSLNVLLDNNLLPKVCDFGVSKIVTEETTAMTRDVGTPHWMAPELFGSTNYTNKVDVYAYGILLWEMLTETGPFKGKDGYQIALAVCTKKERPLIPQNTPRDLKKFINMCWHQEPAKRPSFEKIITILESRKVTFPHTDKSAFDLLKAQITSDTHTKRKNAHKSRAILRKDDIAALSNAISPLIGNHKNADKHSDHNSNKSDNKNDAKIKNELNENDVKKDQEKDSEKHRRHHKNHKHGKTSNSQKNVNTDEPDYSSISHIDDPNYKRNFKACLKNLNEENAKVFFDELNIAFKSNMCRFVMTQVDRAVRTNVQIFNLFIQYNALYYLPLNDEHLGPSLALVLYSVKQRPDILVKDLLNYLSITISREPGKLLCIIYNALEVFDKLPNGWDVSDFLLKQSVYQEFLNSRMALQFIQVIYFMIITYPQFHDARIQYVFNICICALNSEDTEICHSVYQIIKRYPKQGIDISDEILVKHMQNPKLSNDVVSFLLINDYRCLPPDIFTHIIKNADSDSGSSILLVSSCDRPNFIDLVLKTPDNWLADGTLSPKMIAYVLPGIMYYPDKAPYIASLPHFPDALSTLVKSGTTQEMNEVAFQVVFKCVPNAEFARALNDAKFFKHLTKSIKFITNPQILVSAYNCVEYFSKAGFQTFLVKFASILIDAIKDHKDEVPVVYAALSSMVYLYQFQNAAFSAKQHRVESALNSLSDAQFAPLISQVKEILAR</sequence>
<evidence type="ECO:0000313" key="7">
    <source>
        <dbReference type="EMBL" id="OHT12014.1"/>
    </source>
</evidence>
<dbReference type="Pfam" id="PF00069">
    <property type="entry name" value="Pkinase"/>
    <property type="match status" value="1"/>
</dbReference>
<evidence type="ECO:0000256" key="5">
    <source>
        <dbReference type="SAM" id="MobiDB-lite"/>
    </source>
</evidence>
<organism evidence="7 8">
    <name type="scientific">Tritrichomonas foetus</name>
    <dbReference type="NCBI Taxonomy" id="1144522"/>
    <lineage>
        <taxon>Eukaryota</taxon>
        <taxon>Metamonada</taxon>
        <taxon>Parabasalia</taxon>
        <taxon>Tritrichomonadida</taxon>
        <taxon>Tritrichomonadidae</taxon>
        <taxon>Tritrichomonas</taxon>
    </lineage>
</organism>
<dbReference type="SUPFAM" id="SSF56112">
    <property type="entry name" value="Protein kinase-like (PK-like)"/>
    <property type="match status" value="1"/>
</dbReference>
<dbReference type="GO" id="GO:0004674">
    <property type="term" value="F:protein serine/threonine kinase activity"/>
    <property type="evidence" value="ECO:0007669"/>
    <property type="project" value="UniProtKB-KW"/>
</dbReference>
<evidence type="ECO:0000256" key="4">
    <source>
        <dbReference type="PROSITE-ProRule" id="PRU10141"/>
    </source>
</evidence>
<dbReference type="SMART" id="SM00220">
    <property type="entry name" value="S_TKc"/>
    <property type="match status" value="1"/>
</dbReference>
<keyword evidence="1" id="KW-0418">Kinase</keyword>
<dbReference type="PROSITE" id="PS00107">
    <property type="entry name" value="PROTEIN_KINASE_ATP"/>
    <property type="match status" value="1"/>
</dbReference>
<protein>
    <recommendedName>
        <fullName evidence="6">Protein kinase domain-containing protein</fullName>
    </recommendedName>
</protein>
<keyword evidence="1" id="KW-0723">Serine/threonine-protein kinase</keyword>
<dbReference type="GO" id="GO:0005524">
    <property type="term" value="F:ATP binding"/>
    <property type="evidence" value="ECO:0007669"/>
    <property type="project" value="UniProtKB-UniRule"/>
</dbReference>
<dbReference type="PANTHER" id="PTHR23257:SF958">
    <property type="entry name" value="SERINE_THREONINE-PROTEIN KINASE WNK4"/>
    <property type="match status" value="1"/>
</dbReference>
<dbReference type="InterPro" id="IPR016024">
    <property type="entry name" value="ARM-type_fold"/>
</dbReference>
<dbReference type="GeneID" id="94834802"/>
<keyword evidence="3 4" id="KW-0067">ATP-binding</keyword>
<dbReference type="InterPro" id="IPR017441">
    <property type="entry name" value="Protein_kinase_ATP_BS"/>
</dbReference>
<dbReference type="InterPro" id="IPR008271">
    <property type="entry name" value="Ser/Thr_kinase_AS"/>
</dbReference>
<evidence type="ECO:0000256" key="3">
    <source>
        <dbReference type="ARBA" id="ARBA00022840"/>
    </source>
</evidence>
<gene>
    <name evidence="7" type="ORF">TRFO_18305</name>
</gene>
<reference evidence="7" key="1">
    <citation type="submission" date="2016-10" db="EMBL/GenBank/DDBJ databases">
        <authorList>
            <person name="Benchimol M."/>
            <person name="Almeida L.G."/>
            <person name="Vasconcelos A.T."/>
            <person name="Perreira-Neves A."/>
            <person name="Rosa I.A."/>
            <person name="Tasca T."/>
            <person name="Bogo M.R."/>
            <person name="de Souza W."/>
        </authorList>
    </citation>
    <scope>NUCLEOTIDE SEQUENCE [LARGE SCALE GENOMIC DNA]</scope>
    <source>
        <strain evidence="7">K</strain>
    </source>
</reference>
<accession>A0A1J4KQR8</accession>
<feature type="region of interest" description="Disordered" evidence="5">
    <location>
        <begin position="333"/>
        <end position="409"/>
    </location>
</feature>
<comment type="caution">
    <text evidence="7">The sequence shown here is derived from an EMBL/GenBank/DDBJ whole genome shotgun (WGS) entry which is preliminary data.</text>
</comment>
<dbReference type="PROSITE" id="PS50011">
    <property type="entry name" value="PROTEIN_KINASE_DOM"/>
    <property type="match status" value="1"/>
</dbReference>
<keyword evidence="1" id="KW-0808">Transferase</keyword>
<dbReference type="GO" id="GO:0005737">
    <property type="term" value="C:cytoplasm"/>
    <property type="evidence" value="ECO:0007669"/>
    <property type="project" value="TreeGrafter"/>
</dbReference>
<name>A0A1J4KQR8_9EUKA</name>
<evidence type="ECO:0000313" key="8">
    <source>
        <dbReference type="Proteomes" id="UP000179807"/>
    </source>
</evidence>
<dbReference type="EMBL" id="MLAK01000573">
    <property type="protein sequence ID" value="OHT12014.1"/>
    <property type="molecule type" value="Genomic_DNA"/>
</dbReference>
<keyword evidence="8" id="KW-1185">Reference proteome</keyword>
<dbReference type="InterPro" id="IPR011009">
    <property type="entry name" value="Kinase-like_dom_sf"/>
</dbReference>
<dbReference type="InterPro" id="IPR001245">
    <property type="entry name" value="Ser-Thr/Tyr_kinase_cat_dom"/>
</dbReference>
<dbReference type="VEuPathDB" id="TrichDB:TRFO_18305"/>
<proteinExistence type="predicted"/>
<dbReference type="AlphaFoldDB" id="A0A1J4KQR8"/>
<dbReference type="GO" id="GO:0007165">
    <property type="term" value="P:signal transduction"/>
    <property type="evidence" value="ECO:0007669"/>
    <property type="project" value="TreeGrafter"/>
</dbReference>
<feature type="compositionally biased region" description="Basic residues" evidence="5">
    <location>
        <begin position="378"/>
        <end position="389"/>
    </location>
</feature>